<name>A0A382DL41_9ZZZZ</name>
<dbReference type="AlphaFoldDB" id="A0A382DL41"/>
<dbReference type="EMBL" id="UINC01039642">
    <property type="protein sequence ID" value="SVB38421.1"/>
    <property type="molecule type" value="Genomic_DNA"/>
</dbReference>
<sequence>MLEKLRDKSRDRMAASLEAAGIQAEMVDRDLERAEEKIRAMPLLGKTSLGLIDILTDSPISWINVVRTKRQDRNGPARYRVVFGIPDQSIPMNHKQLKLKTFRKKTFPLFGKVTDVSWRGEANTSLLAKTLSEDEEIDRAVTDLGDMWIFTHPNEFQGWTIETNKLFSPHPSVVTIDRWEALKKIANYVLSSPIGNP</sequence>
<accession>A0A382DL41</accession>
<evidence type="ECO:0000313" key="1">
    <source>
        <dbReference type="EMBL" id="SVB38421.1"/>
    </source>
</evidence>
<organism evidence="1">
    <name type="scientific">marine metagenome</name>
    <dbReference type="NCBI Taxonomy" id="408172"/>
    <lineage>
        <taxon>unclassified sequences</taxon>
        <taxon>metagenomes</taxon>
        <taxon>ecological metagenomes</taxon>
    </lineage>
</organism>
<protein>
    <submittedName>
        <fullName evidence="1">Uncharacterized protein</fullName>
    </submittedName>
</protein>
<reference evidence="1" key="1">
    <citation type="submission" date="2018-05" db="EMBL/GenBank/DDBJ databases">
        <authorList>
            <person name="Lanie J.A."/>
            <person name="Ng W.-L."/>
            <person name="Kazmierczak K.M."/>
            <person name="Andrzejewski T.M."/>
            <person name="Davidsen T.M."/>
            <person name="Wayne K.J."/>
            <person name="Tettelin H."/>
            <person name="Glass J.I."/>
            <person name="Rusch D."/>
            <person name="Podicherti R."/>
            <person name="Tsui H.-C.T."/>
            <person name="Winkler M.E."/>
        </authorList>
    </citation>
    <scope>NUCLEOTIDE SEQUENCE</scope>
</reference>
<proteinExistence type="predicted"/>
<gene>
    <name evidence="1" type="ORF">METZ01_LOCUS191275</name>
</gene>